<evidence type="ECO:0000259" key="2">
    <source>
        <dbReference type="Pfam" id="PF14534"/>
    </source>
</evidence>
<keyword evidence="1" id="KW-0732">Signal</keyword>
<dbReference type="Proteomes" id="UP000587415">
    <property type="component" value="Unassembled WGS sequence"/>
</dbReference>
<dbReference type="AlphaFoldDB" id="A0A7X5YIN4"/>
<organism evidence="3 4">
    <name type="scientific">Brevundimonas alba</name>
    <dbReference type="NCBI Taxonomy" id="74314"/>
    <lineage>
        <taxon>Bacteria</taxon>
        <taxon>Pseudomonadati</taxon>
        <taxon>Pseudomonadota</taxon>
        <taxon>Alphaproteobacteria</taxon>
        <taxon>Caulobacterales</taxon>
        <taxon>Caulobacteraceae</taxon>
        <taxon>Brevundimonas</taxon>
    </lineage>
</organism>
<dbReference type="SUPFAM" id="SSF54427">
    <property type="entry name" value="NTF2-like"/>
    <property type="match status" value="1"/>
</dbReference>
<proteinExistence type="predicted"/>
<keyword evidence="4" id="KW-1185">Reference proteome</keyword>
<reference evidence="3 4" key="1">
    <citation type="submission" date="2020-03" db="EMBL/GenBank/DDBJ databases">
        <title>Genomic Encyclopedia of Type Strains, Phase IV (KMG-IV): sequencing the most valuable type-strain genomes for metagenomic binning, comparative biology and taxonomic classification.</title>
        <authorList>
            <person name="Goeker M."/>
        </authorList>
    </citation>
    <scope>NUCLEOTIDE SEQUENCE [LARGE SCALE GENOMIC DNA]</scope>
    <source>
        <strain evidence="3 4">DSM 4736</strain>
    </source>
</reference>
<evidence type="ECO:0000256" key="1">
    <source>
        <dbReference type="SAM" id="SignalP"/>
    </source>
</evidence>
<accession>A0A7X5YIN4</accession>
<evidence type="ECO:0000313" key="4">
    <source>
        <dbReference type="Proteomes" id="UP000587415"/>
    </source>
</evidence>
<evidence type="ECO:0000313" key="3">
    <source>
        <dbReference type="EMBL" id="NJC40680.1"/>
    </source>
</evidence>
<keyword evidence="3" id="KW-0413">Isomerase</keyword>
<sequence length="307" mass="32205">MRHLAVFALPLILFAAPASAQTPDAAPVVAAERAFAADGRLLGIGGSFNKWSTPDAIVIGGGTAGRVSDAYPPGAPRPADEPLLEWWPNFAGIARSGDMGFTTGGVALNGQRTGHYFTIWQRQPDGSWKWVYDGGSGASAADVPGPDTEPVILPPGPELLEVAYADGSTNPRPRSERAMNEVREQEALLAAAAASDQKAAHLALLADNGRLYVAPRPPAIGREAFAEALSGWPSTFRFGPTDGGGASRYGDLVWTYGPAAWARDGQPRTGHYVRLWQRQEGGWKIVLAQLIPAPPPAPAPPPPPAGG</sequence>
<dbReference type="InterPro" id="IPR032710">
    <property type="entry name" value="NTF2-like_dom_sf"/>
</dbReference>
<feature type="chain" id="PRO_5030542925" evidence="1">
    <location>
        <begin position="21"/>
        <end position="307"/>
    </location>
</feature>
<protein>
    <submittedName>
        <fullName evidence="3">Ketosteroid isomerase-like protein</fullName>
    </submittedName>
</protein>
<comment type="caution">
    <text evidence="3">The sequence shown here is derived from an EMBL/GenBank/DDBJ whole genome shotgun (WGS) entry which is preliminary data.</text>
</comment>
<dbReference type="GO" id="GO:0016853">
    <property type="term" value="F:isomerase activity"/>
    <property type="evidence" value="ECO:0007669"/>
    <property type="project" value="UniProtKB-KW"/>
</dbReference>
<dbReference type="InterPro" id="IPR027843">
    <property type="entry name" value="DUF4440"/>
</dbReference>
<dbReference type="Pfam" id="PF14534">
    <property type="entry name" value="DUF4440"/>
    <property type="match status" value="1"/>
</dbReference>
<feature type="signal peptide" evidence="1">
    <location>
        <begin position="1"/>
        <end position="20"/>
    </location>
</feature>
<gene>
    <name evidence="3" type="ORF">GGQ87_000938</name>
</gene>
<dbReference type="EMBL" id="JAATJM010000001">
    <property type="protein sequence ID" value="NJC40680.1"/>
    <property type="molecule type" value="Genomic_DNA"/>
</dbReference>
<feature type="domain" description="DUF4440" evidence="2">
    <location>
        <begin position="183"/>
        <end position="285"/>
    </location>
</feature>
<name>A0A7X5YIN4_9CAUL</name>
<dbReference type="RefSeq" id="WP_168045542.1">
    <property type="nucleotide sequence ID" value="NZ_JAATJM010000001.1"/>
</dbReference>
<dbReference type="Gene3D" id="3.10.450.50">
    <property type="match status" value="2"/>
</dbReference>